<comment type="caution">
    <text evidence="14">The sequence shown here is derived from an EMBL/GenBank/DDBJ whole genome shotgun (WGS) entry which is preliminary data.</text>
</comment>
<feature type="chain" id="PRO_5001619122" description="Secretin/TonB short N-terminal domain-containing protein" evidence="12">
    <location>
        <begin position="25"/>
        <end position="1115"/>
    </location>
</feature>
<dbReference type="GO" id="GO:0006826">
    <property type="term" value="P:iron ion transport"/>
    <property type="evidence" value="ECO:0007669"/>
    <property type="project" value="UniProtKB-KW"/>
</dbReference>
<dbReference type="InterPro" id="IPR037066">
    <property type="entry name" value="Plug_dom_sf"/>
</dbReference>
<dbReference type="InterPro" id="IPR039426">
    <property type="entry name" value="TonB-dep_rcpt-like"/>
</dbReference>
<evidence type="ECO:0000313" key="14">
    <source>
        <dbReference type="EMBL" id="KCZ53395.1"/>
    </source>
</evidence>
<dbReference type="PANTHER" id="PTHR47234:SF2">
    <property type="entry name" value="TONB-DEPENDENT RECEPTOR"/>
    <property type="match status" value="1"/>
</dbReference>
<dbReference type="SMART" id="SM00965">
    <property type="entry name" value="STN"/>
    <property type="match status" value="1"/>
</dbReference>
<keyword evidence="5 10" id="KW-0812">Transmembrane</keyword>
<dbReference type="InterPro" id="IPR000531">
    <property type="entry name" value="Beta-barrel_TonB"/>
</dbReference>
<evidence type="ECO:0000256" key="2">
    <source>
        <dbReference type="ARBA" id="ARBA00022448"/>
    </source>
</evidence>
<evidence type="ECO:0000256" key="9">
    <source>
        <dbReference type="ARBA" id="ARBA00023237"/>
    </source>
</evidence>
<reference evidence="14 15" key="1">
    <citation type="journal article" date="2014" name="Antonie Van Leeuwenhoek">
        <title>Hyphomonas beringensis sp. nov. and Hyphomonas chukchiensis sp. nov., isolated from surface seawater of the Bering Sea and Chukchi Sea.</title>
        <authorList>
            <person name="Li C."/>
            <person name="Lai Q."/>
            <person name="Li G."/>
            <person name="Dong C."/>
            <person name="Wang J."/>
            <person name="Liao Y."/>
            <person name="Shao Z."/>
        </authorList>
    </citation>
    <scope>NUCLEOTIDE SEQUENCE [LARGE SCALE GENOMIC DNA]</scope>
    <source>
        <strain evidence="14 15">25B14_1</strain>
    </source>
</reference>
<evidence type="ECO:0000256" key="10">
    <source>
        <dbReference type="PROSITE-ProRule" id="PRU01360"/>
    </source>
</evidence>
<comment type="subcellular location">
    <subcellularLocation>
        <location evidence="1 10">Cell outer membrane</location>
        <topology evidence="1 10">Multi-pass membrane protein</topology>
    </subcellularLocation>
</comment>
<keyword evidence="3 10" id="KW-1134">Transmembrane beta strand</keyword>
<dbReference type="EMBL" id="AWFF01000054">
    <property type="protein sequence ID" value="KCZ53395.1"/>
    <property type="molecule type" value="Genomic_DNA"/>
</dbReference>
<dbReference type="AlphaFoldDB" id="A0A062UB79"/>
<accession>A0A062UB79</accession>
<keyword evidence="12" id="KW-0732">Signal</keyword>
<protein>
    <recommendedName>
        <fullName evidence="13">Secretin/TonB short N-terminal domain-containing protein</fullName>
    </recommendedName>
</protein>
<dbReference type="Gene3D" id="2.170.130.10">
    <property type="entry name" value="TonB-dependent receptor, plug domain"/>
    <property type="match status" value="1"/>
</dbReference>
<name>A0A062UB79_9PROT</name>
<evidence type="ECO:0000256" key="3">
    <source>
        <dbReference type="ARBA" id="ARBA00022452"/>
    </source>
</evidence>
<dbReference type="Gene3D" id="3.55.50.30">
    <property type="match status" value="1"/>
</dbReference>
<dbReference type="RefSeq" id="WP_034797755.1">
    <property type="nucleotide sequence ID" value="NZ_AWFF01000054.1"/>
</dbReference>
<dbReference type="PROSITE" id="PS52016">
    <property type="entry name" value="TONB_DEPENDENT_REC_3"/>
    <property type="match status" value="1"/>
</dbReference>
<dbReference type="SUPFAM" id="SSF56935">
    <property type="entry name" value="Porins"/>
    <property type="match status" value="1"/>
</dbReference>
<dbReference type="PANTHER" id="PTHR47234">
    <property type="match status" value="1"/>
</dbReference>
<evidence type="ECO:0000313" key="15">
    <source>
        <dbReference type="Proteomes" id="UP000027037"/>
    </source>
</evidence>
<evidence type="ECO:0000256" key="11">
    <source>
        <dbReference type="RuleBase" id="RU003357"/>
    </source>
</evidence>
<gene>
    <name evidence="14" type="ORF">HY29_04005</name>
</gene>
<dbReference type="eggNOG" id="COG4771">
    <property type="taxonomic scope" value="Bacteria"/>
</dbReference>
<keyword evidence="7 11" id="KW-0798">TonB box</keyword>
<comment type="similarity">
    <text evidence="10 11">Belongs to the TonB-dependent receptor family.</text>
</comment>
<dbReference type="PATRIC" id="fig|1280946.3.peg.2710"/>
<keyword evidence="15" id="KW-1185">Reference proteome</keyword>
<dbReference type="GO" id="GO:0009279">
    <property type="term" value="C:cell outer membrane"/>
    <property type="evidence" value="ECO:0007669"/>
    <property type="project" value="UniProtKB-SubCell"/>
</dbReference>
<feature type="signal peptide" evidence="12">
    <location>
        <begin position="1"/>
        <end position="24"/>
    </location>
</feature>
<proteinExistence type="inferred from homology"/>
<feature type="domain" description="Secretin/TonB short N-terminal" evidence="13">
    <location>
        <begin position="54"/>
        <end position="105"/>
    </location>
</feature>
<evidence type="ECO:0000256" key="6">
    <source>
        <dbReference type="ARBA" id="ARBA00023004"/>
    </source>
</evidence>
<dbReference type="Pfam" id="PF00593">
    <property type="entry name" value="TonB_dep_Rec_b-barrel"/>
    <property type="match status" value="1"/>
</dbReference>
<dbReference type="eggNOG" id="COG1629">
    <property type="taxonomic scope" value="Bacteria"/>
</dbReference>
<dbReference type="OrthoDB" id="7051241at2"/>
<evidence type="ECO:0000256" key="12">
    <source>
        <dbReference type="SAM" id="SignalP"/>
    </source>
</evidence>
<keyword evidence="8 10" id="KW-0472">Membrane</keyword>
<dbReference type="Pfam" id="PF07715">
    <property type="entry name" value="Plug"/>
    <property type="match status" value="1"/>
</dbReference>
<evidence type="ECO:0000259" key="13">
    <source>
        <dbReference type="SMART" id="SM00965"/>
    </source>
</evidence>
<evidence type="ECO:0000256" key="8">
    <source>
        <dbReference type="ARBA" id="ARBA00023136"/>
    </source>
</evidence>
<dbReference type="Gene3D" id="2.40.170.20">
    <property type="entry name" value="TonB-dependent receptor, beta-barrel domain"/>
    <property type="match status" value="1"/>
</dbReference>
<sequence>MRNWSARLLTGAAIVALTASPAFAQAQPASVQSFDLPAGPLSDALDAFIAQSGRDLIYRSDQVQNISVASVEGQLSDAEALDRLLNGSSLQMRSDESGAILVYAQAEPTPVRQQSAPATRQVQQSEAPVAVAAPQEEDEEARLESVVVVGSQIRGAQVDGELPVTVVGDDQLAAIAAVDGDDVFRSIPQFGDVGFNSTGNVSGGVNSARGDVASINLRAIGTGNTLVLLNGRRMVNHPGTQSENLVPVTTVNANAIPVTGISRVEVLLDGASALYGSDAVAGVVNTVLKDDFDGLIVSGRYGNEFDVDADEFNLNLQAGKNFNNGRSNISLFAAYTDRDPVFASERDFSANADLRDRLPESWAGDTDFRNTSTNTPWGAFTLRDPETGRPYNLAGVSNSSGGVHIQPDTEAGCRVSLGDGICLDDSNSSGSIPQRYNTNSARTINNGVERLNLFSTFNHDFENGIRFFSEAGLYKATSNAERAGSANLTADRTLIPADNYYNPFGPVGSPNRIEGIGTPAEGLDVELRRYRLVDAGPRKIEVENTNWRLLGGLRGDFKGFDWETAVVYSEAETNDTTSRVSNTLFLEALSLTTPDAYNPFNGGGLPLSDEGDGTPSDAQTMKDFMVPVYRKSTTSLAMWDFKLSRPDLFQMPAGPVGAAIGIEARHEEYEDDRDPRLDGTIQFISPLTGEATSDVMGSSPTLDSDGDRDVFSAFAELAVPIISPEMNIPLAQSVNMQLAVRYEDYDLFGSVTKPKVALAWRPSDFLLFRTAWSQGFKAPNLQQQFDRSLERTNTRTDYIQCEADLRAGRIASFSDCDQAQAVVSQRQGSTELGPEESESFSAGLVYDATFLPEEMGTLQLTVDYWSIEQEDVVGIFGDENHLILDYLLRTRGSSNPAVVRADPTEEDIAAYAGTGLDPAGEVLYVDDNYLNLLPRDVEGLDIGVYYDLDTAKWGDFGLKVNVAQLRKFYQDLAPREAEIQAAQEAGEISDVAALAGVGDLIRQDGRPEWRWSASATWRMDAWGAGWYTSYIDDVLDTSATNDDTGDFWVVDSAIRHNAYVQYTFGYDTDKPLQMRVGARNLFDEEPPLADESFGYMGGLHSPRGRFVYVSARKTF</sequence>
<dbReference type="InterPro" id="IPR011662">
    <property type="entry name" value="Secretin/TonB_short_N"/>
</dbReference>
<dbReference type="STRING" id="1280946.HY29_04005"/>
<evidence type="ECO:0000256" key="5">
    <source>
        <dbReference type="ARBA" id="ARBA00022692"/>
    </source>
</evidence>
<evidence type="ECO:0000256" key="7">
    <source>
        <dbReference type="ARBA" id="ARBA00023077"/>
    </source>
</evidence>
<dbReference type="Proteomes" id="UP000027037">
    <property type="component" value="Unassembled WGS sequence"/>
</dbReference>
<organism evidence="14 15">
    <name type="scientific">Hyphomonas beringensis</name>
    <dbReference type="NCBI Taxonomy" id="1280946"/>
    <lineage>
        <taxon>Bacteria</taxon>
        <taxon>Pseudomonadati</taxon>
        <taxon>Pseudomonadota</taxon>
        <taxon>Alphaproteobacteria</taxon>
        <taxon>Hyphomonadales</taxon>
        <taxon>Hyphomonadaceae</taxon>
        <taxon>Hyphomonas</taxon>
    </lineage>
</organism>
<keyword evidence="4" id="KW-0406">Ion transport</keyword>
<keyword evidence="9 10" id="KW-0998">Cell outer membrane</keyword>
<evidence type="ECO:0000256" key="4">
    <source>
        <dbReference type="ARBA" id="ARBA00022496"/>
    </source>
</evidence>
<keyword evidence="6" id="KW-0408">Iron</keyword>
<evidence type="ECO:0000256" key="1">
    <source>
        <dbReference type="ARBA" id="ARBA00004571"/>
    </source>
</evidence>
<dbReference type="InterPro" id="IPR012910">
    <property type="entry name" value="Plug_dom"/>
</dbReference>
<dbReference type="InterPro" id="IPR036942">
    <property type="entry name" value="Beta-barrel_TonB_sf"/>
</dbReference>
<keyword evidence="4" id="KW-0410">Iron transport</keyword>
<keyword evidence="2 10" id="KW-0813">Transport</keyword>